<proteinExistence type="predicted"/>
<dbReference type="OrthoDB" id="7777568at2"/>
<dbReference type="InterPro" id="IPR053147">
    <property type="entry name" value="Hsp_HslJ-like"/>
</dbReference>
<protein>
    <submittedName>
        <fullName evidence="2">Heat shock protein HslJ</fullName>
    </submittedName>
</protein>
<dbReference type="AlphaFoldDB" id="A0A1H7UEG8"/>
<dbReference type="Gene3D" id="2.40.128.270">
    <property type="match status" value="1"/>
</dbReference>
<accession>A0A1H7UEG8</accession>
<keyword evidence="2" id="KW-0346">Stress response</keyword>
<dbReference type="EMBL" id="FOAG01000010">
    <property type="protein sequence ID" value="SEL94637.1"/>
    <property type="molecule type" value="Genomic_DNA"/>
</dbReference>
<dbReference type="RefSeq" id="WP_093038358.1">
    <property type="nucleotide sequence ID" value="NZ_FOAG01000010.1"/>
</dbReference>
<feature type="domain" description="DUF306" evidence="1">
    <location>
        <begin position="30"/>
        <end position="125"/>
    </location>
</feature>
<dbReference type="Pfam" id="PF03724">
    <property type="entry name" value="META"/>
    <property type="match status" value="1"/>
</dbReference>
<evidence type="ECO:0000259" key="1">
    <source>
        <dbReference type="Pfam" id="PF03724"/>
    </source>
</evidence>
<evidence type="ECO:0000313" key="2">
    <source>
        <dbReference type="EMBL" id="SEL94637.1"/>
    </source>
</evidence>
<dbReference type="PANTHER" id="PTHR35535">
    <property type="entry name" value="HEAT SHOCK PROTEIN HSLJ"/>
    <property type="match status" value="1"/>
</dbReference>
<reference evidence="2 3" key="1">
    <citation type="submission" date="2016-10" db="EMBL/GenBank/DDBJ databases">
        <authorList>
            <person name="de Groot N.N."/>
        </authorList>
    </citation>
    <scope>NUCLEOTIDE SEQUENCE [LARGE SCALE GENOMIC DNA]</scope>
    <source>
        <strain evidence="2 3">DSM 100674</strain>
    </source>
</reference>
<organism evidence="2 3">
    <name type="scientific">Roseovarius azorensis</name>
    <dbReference type="NCBI Taxonomy" id="1287727"/>
    <lineage>
        <taxon>Bacteria</taxon>
        <taxon>Pseudomonadati</taxon>
        <taxon>Pseudomonadota</taxon>
        <taxon>Alphaproteobacteria</taxon>
        <taxon>Rhodobacterales</taxon>
        <taxon>Roseobacteraceae</taxon>
        <taxon>Roseovarius</taxon>
    </lineage>
</organism>
<evidence type="ECO:0000313" key="3">
    <source>
        <dbReference type="Proteomes" id="UP000199582"/>
    </source>
</evidence>
<dbReference type="InterPro" id="IPR038670">
    <property type="entry name" value="HslJ-like_sf"/>
</dbReference>
<name>A0A1H7UEG8_9RHOB</name>
<dbReference type="PANTHER" id="PTHR35535:SF2">
    <property type="entry name" value="DUF306 DOMAIN-CONTAINING PROTEIN"/>
    <property type="match status" value="1"/>
</dbReference>
<gene>
    <name evidence="2" type="ORF">SAMN05443999_11042</name>
</gene>
<dbReference type="InterPro" id="IPR005184">
    <property type="entry name" value="DUF306_Meta_HslJ"/>
</dbReference>
<dbReference type="Proteomes" id="UP000199582">
    <property type="component" value="Unassembled WGS sequence"/>
</dbReference>
<keyword evidence="3" id="KW-1185">Reference proteome</keyword>
<sequence length="132" mass="14429">MRAALILAVMSLLGYCKDETVRAYGGDAAVWHLQSIDGVPYPVRATLRFPEEGRLSGEAPCNLYSGTQTAPYPWFAAEEVTTTRHTCPALDAETRYFRALAEMTLVEVAGEVLILSNDKGREMVFRAGGNGE</sequence>
<dbReference type="STRING" id="1287727.SAMN05443999_11042"/>